<sequence length="502" mass="53454">MTVSAPTSERGSWAAFAVCVAVAIATILDLVKVNVTLTPIEETLGATSSEAQLIVAGYVLAFGILLVPAGRLGDLWNRKAMFIIGLVTFMAASLLCALSWNATVLVAARLLQGAAAGILMPQVIGLIQNLFQGQQRGQAFGIFGASIGLGTAFGPTIGGLLIGALGNELGWRWTFGMNVPLALIILPFALKLIPGRQKHIEGPGKRDLDLVGVLLMAVTVLFVMLPFVLTTGTDADDPNRWWLLLGAVVFGAAFVWWERRYLAAGHNPVIDFGLFRWASYRYGVIITTIWFAMMPPTMLLMTLYLQQGLGHEAVVVGMVSIPFAIISAIVAAWTGRYTFKHAATLVLVGMIIFAVAMFGMMAVGIWGNAENSPWLFAIVLGLGGVGPGFIMSANQMRTLKHVPLESAGVGGSFMQVGQRLGNAMGIAVAASIFYAVASIAPMNGSVPDHTDPATAGIYQDAFVAAVWFPIGLALVGLLVSWLDWRVDRRERAAGTANLNLPR</sequence>
<dbReference type="SUPFAM" id="SSF103473">
    <property type="entry name" value="MFS general substrate transporter"/>
    <property type="match status" value="1"/>
</dbReference>
<comment type="caution">
    <text evidence="7">The sequence shown here is derived from an EMBL/GenBank/DDBJ whole genome shotgun (WGS) entry which is preliminary data.</text>
</comment>
<evidence type="ECO:0000256" key="2">
    <source>
        <dbReference type="ARBA" id="ARBA00022692"/>
    </source>
</evidence>
<comment type="subcellular location">
    <subcellularLocation>
        <location evidence="1">Cell membrane</location>
        <topology evidence="1">Multi-pass membrane protein</topology>
    </subcellularLocation>
</comment>
<dbReference type="Proteomes" id="UP000274391">
    <property type="component" value="Unassembled WGS sequence"/>
</dbReference>
<organism evidence="7 8">
    <name type="scientific">Gulosibacter macacae</name>
    <dbReference type="NCBI Taxonomy" id="2488791"/>
    <lineage>
        <taxon>Bacteria</taxon>
        <taxon>Bacillati</taxon>
        <taxon>Actinomycetota</taxon>
        <taxon>Actinomycetes</taxon>
        <taxon>Micrococcales</taxon>
        <taxon>Microbacteriaceae</taxon>
        <taxon>Gulosibacter</taxon>
    </lineage>
</organism>
<feature type="transmembrane region" description="Helical" evidence="5">
    <location>
        <begin position="241"/>
        <end position="257"/>
    </location>
</feature>
<dbReference type="InterPro" id="IPR020846">
    <property type="entry name" value="MFS_dom"/>
</dbReference>
<dbReference type="GO" id="GO:0005886">
    <property type="term" value="C:plasma membrane"/>
    <property type="evidence" value="ECO:0007669"/>
    <property type="project" value="UniProtKB-SubCell"/>
</dbReference>
<keyword evidence="3 5" id="KW-1133">Transmembrane helix</keyword>
<dbReference type="RefSeq" id="WP_124968764.1">
    <property type="nucleotide sequence ID" value="NZ_RQVS01000001.1"/>
</dbReference>
<feature type="transmembrane region" description="Helical" evidence="5">
    <location>
        <begin position="373"/>
        <end position="391"/>
    </location>
</feature>
<feature type="transmembrane region" description="Helical" evidence="5">
    <location>
        <begin position="345"/>
        <end position="367"/>
    </location>
</feature>
<feature type="transmembrane region" description="Helical" evidence="5">
    <location>
        <begin position="139"/>
        <end position="165"/>
    </location>
</feature>
<feature type="domain" description="Major facilitator superfamily (MFS) profile" evidence="6">
    <location>
        <begin position="15"/>
        <end position="488"/>
    </location>
</feature>
<dbReference type="OrthoDB" id="7375466at2"/>
<feature type="transmembrane region" description="Helical" evidence="5">
    <location>
        <begin position="51"/>
        <end position="69"/>
    </location>
</feature>
<feature type="transmembrane region" description="Helical" evidence="5">
    <location>
        <begin position="12"/>
        <end position="31"/>
    </location>
</feature>
<dbReference type="AlphaFoldDB" id="A0A3P3W119"/>
<feature type="transmembrane region" description="Helical" evidence="5">
    <location>
        <begin position="81"/>
        <end position="100"/>
    </location>
</feature>
<evidence type="ECO:0000313" key="7">
    <source>
        <dbReference type="EMBL" id="RRJ88660.1"/>
    </source>
</evidence>
<name>A0A3P3W119_9MICO</name>
<keyword evidence="4 5" id="KW-0472">Membrane</keyword>
<feature type="transmembrane region" description="Helical" evidence="5">
    <location>
        <begin position="210"/>
        <end position="229"/>
    </location>
</feature>
<dbReference type="Gene3D" id="1.20.1720.10">
    <property type="entry name" value="Multidrug resistance protein D"/>
    <property type="match status" value="1"/>
</dbReference>
<dbReference type="EMBL" id="RQVS01000001">
    <property type="protein sequence ID" value="RRJ88660.1"/>
    <property type="molecule type" value="Genomic_DNA"/>
</dbReference>
<evidence type="ECO:0000256" key="4">
    <source>
        <dbReference type="ARBA" id="ARBA00023136"/>
    </source>
</evidence>
<evidence type="ECO:0000259" key="6">
    <source>
        <dbReference type="PROSITE" id="PS50850"/>
    </source>
</evidence>
<dbReference type="Pfam" id="PF07690">
    <property type="entry name" value="MFS_1"/>
    <property type="match status" value="1"/>
</dbReference>
<feature type="transmembrane region" description="Helical" evidence="5">
    <location>
        <begin position="313"/>
        <end position="333"/>
    </location>
</feature>
<feature type="transmembrane region" description="Helical" evidence="5">
    <location>
        <begin position="106"/>
        <end position="127"/>
    </location>
</feature>
<dbReference type="Gene3D" id="1.20.1250.20">
    <property type="entry name" value="MFS general substrate transporter like domains"/>
    <property type="match status" value="1"/>
</dbReference>
<evidence type="ECO:0000256" key="3">
    <source>
        <dbReference type="ARBA" id="ARBA00022989"/>
    </source>
</evidence>
<feature type="transmembrane region" description="Helical" evidence="5">
    <location>
        <begin position="171"/>
        <end position="190"/>
    </location>
</feature>
<dbReference type="GO" id="GO:0022857">
    <property type="term" value="F:transmembrane transporter activity"/>
    <property type="evidence" value="ECO:0007669"/>
    <property type="project" value="InterPro"/>
</dbReference>
<proteinExistence type="predicted"/>
<dbReference type="InterPro" id="IPR036259">
    <property type="entry name" value="MFS_trans_sf"/>
</dbReference>
<keyword evidence="8" id="KW-1185">Reference proteome</keyword>
<protein>
    <submittedName>
        <fullName evidence="7">MFS transporter</fullName>
    </submittedName>
</protein>
<reference evidence="7 8" key="1">
    <citation type="submission" date="2018-11" db="EMBL/GenBank/DDBJ databases">
        <title>YIM 102482-1 draft genome.</title>
        <authorList>
            <person name="Li G."/>
            <person name="Jiang Y."/>
        </authorList>
    </citation>
    <scope>NUCLEOTIDE SEQUENCE [LARGE SCALE GENOMIC DNA]</scope>
    <source>
        <strain evidence="7 8">YIM 102482-1</strain>
    </source>
</reference>
<evidence type="ECO:0000256" key="1">
    <source>
        <dbReference type="ARBA" id="ARBA00004651"/>
    </source>
</evidence>
<dbReference type="PANTHER" id="PTHR42718:SF39">
    <property type="entry name" value="ACTINORHODIN TRANSPORTER-RELATED"/>
    <property type="match status" value="1"/>
</dbReference>
<keyword evidence="2 5" id="KW-0812">Transmembrane</keyword>
<dbReference type="PRINTS" id="PR01036">
    <property type="entry name" value="TCRTETB"/>
</dbReference>
<feature type="transmembrane region" description="Helical" evidence="5">
    <location>
        <begin position="269"/>
        <end position="293"/>
    </location>
</feature>
<evidence type="ECO:0000256" key="5">
    <source>
        <dbReference type="SAM" id="Phobius"/>
    </source>
</evidence>
<dbReference type="PROSITE" id="PS50850">
    <property type="entry name" value="MFS"/>
    <property type="match status" value="1"/>
</dbReference>
<accession>A0A3P3W119</accession>
<feature type="transmembrane region" description="Helical" evidence="5">
    <location>
        <begin position="420"/>
        <end position="441"/>
    </location>
</feature>
<evidence type="ECO:0000313" key="8">
    <source>
        <dbReference type="Proteomes" id="UP000274391"/>
    </source>
</evidence>
<feature type="transmembrane region" description="Helical" evidence="5">
    <location>
        <begin position="461"/>
        <end position="482"/>
    </location>
</feature>
<dbReference type="InterPro" id="IPR011701">
    <property type="entry name" value="MFS"/>
</dbReference>
<gene>
    <name evidence="7" type="ORF">EG850_00485</name>
</gene>
<dbReference type="CDD" id="cd17321">
    <property type="entry name" value="MFS_MMR_MDR_like"/>
    <property type="match status" value="1"/>
</dbReference>
<dbReference type="PANTHER" id="PTHR42718">
    <property type="entry name" value="MAJOR FACILITATOR SUPERFAMILY MULTIDRUG TRANSPORTER MFSC"/>
    <property type="match status" value="1"/>
</dbReference>